<evidence type="ECO:0000256" key="4">
    <source>
        <dbReference type="ARBA" id="ARBA00009503"/>
    </source>
</evidence>
<evidence type="ECO:0000256" key="9">
    <source>
        <dbReference type="ARBA" id="ARBA00022842"/>
    </source>
</evidence>
<evidence type="ECO:0000256" key="10">
    <source>
        <dbReference type="ARBA" id="ARBA00022909"/>
    </source>
</evidence>
<dbReference type="EC" id="2.5.1.15" evidence="5 12"/>
<evidence type="ECO:0000259" key="13">
    <source>
        <dbReference type="PROSITE" id="PS50972"/>
    </source>
</evidence>
<dbReference type="Gene3D" id="3.20.20.20">
    <property type="entry name" value="Dihydropteroate synthase-like"/>
    <property type="match status" value="1"/>
</dbReference>
<dbReference type="PANTHER" id="PTHR20941:SF1">
    <property type="entry name" value="FOLIC ACID SYNTHESIS PROTEIN FOL1"/>
    <property type="match status" value="1"/>
</dbReference>
<evidence type="ECO:0000256" key="3">
    <source>
        <dbReference type="ARBA" id="ARBA00004763"/>
    </source>
</evidence>
<keyword evidence="7 12" id="KW-0808">Transferase</keyword>
<evidence type="ECO:0000256" key="12">
    <source>
        <dbReference type="RuleBase" id="RU361205"/>
    </source>
</evidence>
<dbReference type="Pfam" id="PF00809">
    <property type="entry name" value="Pterin_bind"/>
    <property type="match status" value="1"/>
</dbReference>
<dbReference type="EMBL" id="JAUNQW010000001">
    <property type="protein sequence ID" value="MDO5456710.1"/>
    <property type="molecule type" value="Genomic_DNA"/>
</dbReference>
<dbReference type="GO" id="GO:0046656">
    <property type="term" value="P:folic acid biosynthetic process"/>
    <property type="evidence" value="ECO:0007669"/>
    <property type="project" value="UniProtKB-KW"/>
</dbReference>
<sequence length="322" mass="35315">MKNLVFNFNNKTIVHGEPTRVCGIVNVTPDSFSDGGRWFGKDKAVKHALELIEQGCQMIDLGGESTRPGSSYVDIQEEIDRVVPVIKELKEQVDVPLSIDTWKPEVAKAAIEAGADIVNDITGLLGREGMADVVAQSSAGVIVMFNPVIARPDHPGSKIFPSFGGEESFSDEELKSFEDMDEITLMRAYFERAIEKAHEAGIPDNRIQLDPGIGFGLTKKENLNIIRQTEVIHEMGYTCFLGVSRKRFIQNILDEAGFNMDPDTETGYKNRDLASAALTAVAASKGVEVVRVHSAEEHAIAATIGDMVRLAENIEDINFTAY</sequence>
<reference evidence="14" key="1">
    <citation type="submission" date="2023-07" db="EMBL/GenBank/DDBJ databases">
        <title>Between Cages and Wild: Unraveling the Impact of Captivity on Animal Microbiomes and Antimicrobial Resistance.</title>
        <authorList>
            <person name="Schmartz G.P."/>
            <person name="Rehner J."/>
            <person name="Schuff M.J."/>
            <person name="Becker S.L."/>
            <person name="Kravczyk M."/>
            <person name="Gurevich A."/>
            <person name="Francke R."/>
            <person name="Mueller R."/>
            <person name="Keller V."/>
            <person name="Keller A."/>
        </authorList>
    </citation>
    <scope>NUCLEOTIDE SEQUENCE</scope>
    <source>
        <strain evidence="14">S39M_St_73</strain>
    </source>
</reference>
<dbReference type="InterPro" id="IPR011005">
    <property type="entry name" value="Dihydropteroate_synth-like_sf"/>
</dbReference>
<dbReference type="GO" id="GO:0004156">
    <property type="term" value="F:dihydropteroate synthase activity"/>
    <property type="evidence" value="ECO:0007669"/>
    <property type="project" value="UniProtKB-EC"/>
</dbReference>
<dbReference type="NCBIfam" id="TIGR01496">
    <property type="entry name" value="DHPS"/>
    <property type="match status" value="1"/>
</dbReference>
<comment type="pathway">
    <text evidence="3 12">Cofactor biosynthesis; tetrahydrofolate biosynthesis; 7,8-dihydrofolate from 2-amino-4-hydroxy-6-hydroxymethyl-7,8-dihydropteridine diphosphate and 4-aminobenzoate: step 1/2.</text>
</comment>
<keyword evidence="9 12" id="KW-0460">Magnesium</keyword>
<dbReference type="GO" id="GO:0046872">
    <property type="term" value="F:metal ion binding"/>
    <property type="evidence" value="ECO:0007669"/>
    <property type="project" value="UniProtKB-KW"/>
</dbReference>
<evidence type="ECO:0000256" key="7">
    <source>
        <dbReference type="ARBA" id="ARBA00022679"/>
    </source>
</evidence>
<dbReference type="Proteomes" id="UP001171751">
    <property type="component" value="Unassembled WGS sequence"/>
</dbReference>
<feature type="domain" description="Pterin-binding" evidence="13">
    <location>
        <begin position="19"/>
        <end position="303"/>
    </location>
</feature>
<keyword evidence="10 12" id="KW-0289">Folate biosynthesis</keyword>
<name>A0AA43UBI8_9LACT</name>
<evidence type="ECO:0000256" key="11">
    <source>
        <dbReference type="ARBA" id="ARBA00030193"/>
    </source>
</evidence>
<dbReference type="InterPro" id="IPR006390">
    <property type="entry name" value="DHP_synth_dom"/>
</dbReference>
<dbReference type="PROSITE" id="PS50972">
    <property type="entry name" value="PTERIN_BINDING"/>
    <property type="match status" value="1"/>
</dbReference>
<keyword evidence="15" id="KW-1185">Reference proteome</keyword>
<dbReference type="SUPFAM" id="SSF51717">
    <property type="entry name" value="Dihydropteroate synthetase-like"/>
    <property type="match status" value="1"/>
</dbReference>
<evidence type="ECO:0000256" key="6">
    <source>
        <dbReference type="ARBA" id="ARBA00016919"/>
    </source>
</evidence>
<accession>A0AA43UBI8</accession>
<keyword evidence="8 12" id="KW-0479">Metal-binding</keyword>
<comment type="function">
    <text evidence="12">Catalyzes the condensation of para-aminobenzoate (pABA) with 6-hydroxymethyl-7,8-dihydropterin diphosphate (DHPt-PP) to form 7,8-dihydropteroate (H2Pte), the immediate precursor of folate derivatives.</text>
</comment>
<comment type="cofactor">
    <cofactor evidence="2 12">
        <name>Mg(2+)</name>
        <dbReference type="ChEBI" id="CHEBI:18420"/>
    </cofactor>
</comment>
<dbReference type="AlphaFoldDB" id="A0AA43UBI8"/>
<organism evidence="14 15">
    <name type="scientific">Atopococcus tabaci</name>
    <dbReference type="NCBI Taxonomy" id="269774"/>
    <lineage>
        <taxon>Bacteria</taxon>
        <taxon>Bacillati</taxon>
        <taxon>Bacillota</taxon>
        <taxon>Bacilli</taxon>
        <taxon>Lactobacillales</taxon>
        <taxon>Carnobacteriaceae</taxon>
        <taxon>Atopococcus</taxon>
    </lineage>
</organism>
<dbReference type="InterPro" id="IPR000489">
    <property type="entry name" value="Pterin-binding_dom"/>
</dbReference>
<comment type="catalytic activity">
    <reaction evidence="1">
        <text>(7,8-dihydropterin-6-yl)methyl diphosphate + 4-aminobenzoate = 7,8-dihydropteroate + diphosphate</text>
        <dbReference type="Rhea" id="RHEA:19949"/>
        <dbReference type="ChEBI" id="CHEBI:17836"/>
        <dbReference type="ChEBI" id="CHEBI:17839"/>
        <dbReference type="ChEBI" id="CHEBI:33019"/>
        <dbReference type="ChEBI" id="CHEBI:72950"/>
        <dbReference type="EC" id="2.5.1.15"/>
    </reaction>
</comment>
<proteinExistence type="inferred from homology"/>
<gene>
    <name evidence="14" type="primary">folP</name>
    <name evidence="14" type="ORF">Q4F26_00015</name>
</gene>
<dbReference type="InterPro" id="IPR045031">
    <property type="entry name" value="DHP_synth-like"/>
</dbReference>
<evidence type="ECO:0000313" key="15">
    <source>
        <dbReference type="Proteomes" id="UP001171751"/>
    </source>
</evidence>
<comment type="caution">
    <text evidence="14">The sequence shown here is derived from an EMBL/GenBank/DDBJ whole genome shotgun (WGS) entry which is preliminary data.</text>
</comment>
<dbReference type="GO" id="GO:0005829">
    <property type="term" value="C:cytosol"/>
    <property type="evidence" value="ECO:0007669"/>
    <property type="project" value="TreeGrafter"/>
</dbReference>
<comment type="similarity">
    <text evidence="4 12">Belongs to the DHPS family.</text>
</comment>
<evidence type="ECO:0000256" key="2">
    <source>
        <dbReference type="ARBA" id="ARBA00001946"/>
    </source>
</evidence>
<evidence type="ECO:0000256" key="1">
    <source>
        <dbReference type="ARBA" id="ARBA00000012"/>
    </source>
</evidence>
<evidence type="ECO:0000256" key="8">
    <source>
        <dbReference type="ARBA" id="ARBA00022723"/>
    </source>
</evidence>
<dbReference type="GO" id="GO:0046654">
    <property type="term" value="P:tetrahydrofolate biosynthetic process"/>
    <property type="evidence" value="ECO:0007669"/>
    <property type="project" value="TreeGrafter"/>
</dbReference>
<evidence type="ECO:0000313" key="14">
    <source>
        <dbReference type="EMBL" id="MDO5456710.1"/>
    </source>
</evidence>
<dbReference type="PROSITE" id="PS00792">
    <property type="entry name" value="DHPS_1"/>
    <property type="match status" value="1"/>
</dbReference>
<dbReference type="PANTHER" id="PTHR20941">
    <property type="entry name" value="FOLATE SYNTHESIS PROTEINS"/>
    <property type="match status" value="1"/>
</dbReference>
<protein>
    <recommendedName>
        <fullName evidence="6 12">Dihydropteroate synthase</fullName>
        <shortName evidence="12">DHPS</shortName>
        <ecNumber evidence="5 12">2.5.1.15</ecNumber>
    </recommendedName>
    <alternativeName>
        <fullName evidence="11 12">Dihydropteroate pyrophosphorylase</fullName>
    </alternativeName>
</protein>
<evidence type="ECO:0000256" key="5">
    <source>
        <dbReference type="ARBA" id="ARBA00012458"/>
    </source>
</evidence>
<dbReference type="CDD" id="cd00739">
    <property type="entry name" value="DHPS"/>
    <property type="match status" value="1"/>
</dbReference>